<evidence type="ECO:0000256" key="2">
    <source>
        <dbReference type="SAM" id="SignalP"/>
    </source>
</evidence>
<dbReference type="OrthoDB" id="5499237at2"/>
<reference evidence="4 5" key="1">
    <citation type="submission" date="2019-08" db="EMBL/GenBank/DDBJ databases">
        <authorList>
            <person name="Liang Q."/>
        </authorList>
    </citation>
    <scope>NUCLEOTIDE SEQUENCE [LARGE SCALE GENOMIC DNA]</scope>
    <source>
        <strain evidence="4 5">V1718</strain>
    </source>
</reference>
<dbReference type="Proteomes" id="UP000321595">
    <property type="component" value="Chromosome"/>
</dbReference>
<dbReference type="EMBL" id="CP042467">
    <property type="protein sequence ID" value="QED28078.1"/>
    <property type="molecule type" value="Genomic_DNA"/>
</dbReference>
<keyword evidence="1" id="KW-0812">Transmembrane</keyword>
<evidence type="ECO:0000313" key="5">
    <source>
        <dbReference type="Proteomes" id="UP000321595"/>
    </source>
</evidence>
<dbReference type="Pfam" id="PF08308">
    <property type="entry name" value="PEGA"/>
    <property type="match status" value="1"/>
</dbReference>
<feature type="signal peptide" evidence="2">
    <location>
        <begin position="1"/>
        <end position="22"/>
    </location>
</feature>
<feature type="transmembrane region" description="Helical" evidence="1">
    <location>
        <begin position="319"/>
        <end position="337"/>
    </location>
</feature>
<evidence type="ECO:0000259" key="3">
    <source>
        <dbReference type="Pfam" id="PF08308"/>
    </source>
</evidence>
<proteinExistence type="predicted"/>
<feature type="chain" id="PRO_5023139153" evidence="2">
    <location>
        <begin position="23"/>
        <end position="360"/>
    </location>
</feature>
<keyword evidence="2" id="KW-0732">Signal</keyword>
<evidence type="ECO:0000256" key="1">
    <source>
        <dbReference type="SAM" id="Phobius"/>
    </source>
</evidence>
<feature type="domain" description="PEGA" evidence="3">
    <location>
        <begin position="160"/>
        <end position="226"/>
    </location>
</feature>
<name>A0A5B8XT80_9DELT</name>
<organism evidence="4 5">
    <name type="scientific">Microvenator marinus</name>
    <dbReference type="NCBI Taxonomy" id="2600177"/>
    <lineage>
        <taxon>Bacteria</taxon>
        <taxon>Deltaproteobacteria</taxon>
        <taxon>Bradymonadales</taxon>
        <taxon>Microvenatoraceae</taxon>
        <taxon>Microvenator</taxon>
    </lineage>
</organism>
<dbReference type="KEGG" id="bbae:FRD01_12705"/>
<evidence type="ECO:0000313" key="4">
    <source>
        <dbReference type="EMBL" id="QED28078.1"/>
    </source>
</evidence>
<keyword evidence="5" id="KW-1185">Reference proteome</keyword>
<dbReference type="RefSeq" id="WP_146960183.1">
    <property type="nucleotide sequence ID" value="NZ_CP042467.1"/>
</dbReference>
<feature type="transmembrane region" description="Helical" evidence="1">
    <location>
        <begin position="260"/>
        <end position="282"/>
    </location>
</feature>
<dbReference type="AlphaFoldDB" id="A0A5B8XT80"/>
<dbReference type="InterPro" id="IPR013229">
    <property type="entry name" value="PEGA"/>
</dbReference>
<dbReference type="Gene3D" id="3.40.50.10610">
    <property type="entry name" value="ABC-type transport auxiliary lipoprotein component"/>
    <property type="match status" value="1"/>
</dbReference>
<protein>
    <submittedName>
        <fullName evidence="4">PEGA domain-containing protein</fullName>
    </submittedName>
</protein>
<keyword evidence="1" id="KW-0472">Membrane</keyword>
<gene>
    <name evidence="4" type="ORF">FRD01_12705</name>
</gene>
<sequence length="360" mass="39060">MFTMHRFVVVLFTLLVATPAWAEQLSAGILNLEGKGVDNQLVETLSSIVRNEAQQVEKYQVVNKYAINLQDMLIVLNCSADSVACMKQVAEQVNARVLIYGNIEKSGGTFQIALSIFDSQTGRTLNKLNKTISDTDDPVVAFRQEIESFFAREKGLATTRVQIGSPVSNAEVYMEDTFIGNVPLERKGLPPGKYSIRVQHPNYEPWTQVLELKEGADISLWADLVKKPVQGPKNTTTVTTQNEVKQDVVTETDGVGTINWGAWSAVGVGGLALAGSGIFAVLMGNVEQDISDESRAGITETRYNELVDRGETYETAHRVLLGVGAVSLIGGVTWLILSPDSGGNASLGFTGSQVVGTFKW</sequence>
<accession>A0A5B8XT80</accession>
<keyword evidence="1" id="KW-1133">Transmembrane helix</keyword>